<organism evidence="1 2">
    <name type="scientific">Bifidobacterium mongoliense DSM 21395</name>
    <dbReference type="NCBI Taxonomy" id="1437603"/>
    <lineage>
        <taxon>Bacteria</taxon>
        <taxon>Bacillati</taxon>
        <taxon>Actinomycetota</taxon>
        <taxon>Actinomycetes</taxon>
        <taxon>Bifidobacteriales</taxon>
        <taxon>Bifidobacteriaceae</taxon>
        <taxon>Bifidobacterium</taxon>
    </lineage>
</organism>
<proteinExistence type="predicted"/>
<dbReference type="GO" id="GO:0000287">
    <property type="term" value="F:magnesium ion binding"/>
    <property type="evidence" value="ECO:0007669"/>
    <property type="project" value="InterPro"/>
</dbReference>
<dbReference type="GeneID" id="93094393"/>
<accession>A0A087C7F1</accession>
<dbReference type="InterPro" id="IPR010394">
    <property type="entry name" value="5-nucleotidase"/>
</dbReference>
<dbReference type="GO" id="GO:0008253">
    <property type="term" value="F:5'-nucleotidase activity"/>
    <property type="evidence" value="ECO:0007669"/>
    <property type="project" value="UniProtKB-EC"/>
</dbReference>
<gene>
    <name evidence="1" type="ORF">BMON_0399</name>
</gene>
<dbReference type="EMBL" id="JGZE01000002">
    <property type="protein sequence ID" value="KFI79201.1"/>
    <property type="molecule type" value="Genomic_DNA"/>
</dbReference>
<keyword evidence="1" id="KW-0378">Hydrolase</keyword>
<keyword evidence="2" id="KW-1185">Reference proteome</keyword>
<comment type="caution">
    <text evidence="1">The sequence shown here is derived from an EMBL/GenBank/DDBJ whole genome shotgun (WGS) entry which is preliminary data.</text>
</comment>
<dbReference type="EC" id="3.1.3.5" evidence="1"/>
<dbReference type="InterPro" id="IPR036412">
    <property type="entry name" value="HAD-like_sf"/>
</dbReference>
<dbReference type="RefSeq" id="WP_033512326.1">
    <property type="nucleotide sequence ID" value="NZ_JDUO01000004.1"/>
</dbReference>
<dbReference type="STRING" id="1437603.GCA_000771525_01323"/>
<dbReference type="Pfam" id="PF06189">
    <property type="entry name" value="5-nucleotidase"/>
    <property type="match status" value="1"/>
</dbReference>
<name>A0A087C7F1_9BIFI</name>
<dbReference type="PANTHER" id="PTHR31367:SF5">
    <property type="entry name" value="CYTOSOLIC 5'-NUCLEOTIDASE 1A"/>
    <property type="match status" value="1"/>
</dbReference>
<dbReference type="GO" id="GO:0005737">
    <property type="term" value="C:cytoplasm"/>
    <property type="evidence" value="ECO:0007669"/>
    <property type="project" value="InterPro"/>
</dbReference>
<reference evidence="1 2" key="1">
    <citation type="submission" date="2014-03" db="EMBL/GenBank/DDBJ databases">
        <title>Genomics of Bifidobacteria.</title>
        <authorList>
            <person name="Ventura M."/>
            <person name="Milani C."/>
            <person name="Lugli G.A."/>
        </authorList>
    </citation>
    <scope>NUCLEOTIDE SEQUENCE [LARGE SCALE GENOMIC DNA]</scope>
    <source>
        <strain evidence="1 2">DSM 21395</strain>
    </source>
</reference>
<dbReference type="AlphaFoldDB" id="A0A087C7F1"/>
<dbReference type="GO" id="GO:0000166">
    <property type="term" value="F:nucleotide binding"/>
    <property type="evidence" value="ECO:0007669"/>
    <property type="project" value="InterPro"/>
</dbReference>
<dbReference type="Proteomes" id="UP000029082">
    <property type="component" value="Unassembled WGS sequence"/>
</dbReference>
<dbReference type="PANTHER" id="PTHR31367">
    <property type="entry name" value="CYTOSOLIC 5'-NUCLEOTIDASE 1 FAMILY MEMBER"/>
    <property type="match status" value="1"/>
</dbReference>
<dbReference type="SUPFAM" id="SSF56784">
    <property type="entry name" value="HAD-like"/>
    <property type="match status" value="1"/>
</dbReference>
<dbReference type="eggNOG" id="ENOG502Z7TB">
    <property type="taxonomic scope" value="Bacteria"/>
</dbReference>
<sequence length="315" mass="35089">MKPLLQDRCLVIGVASSALFDLGEGDRIFREQGTQAYERYQRDHLDTPLEPGVAFPFISRLLSFNSIVPDAVEVIILSKNSPVTGKRVMRSIRHHRLAITRAVFRSGKSPFDYIPVFNMSLFLSANAVDVAQAAKRGFAAGQVQRTEHLFSDTGSELRIAFDFDGVLADSSSDLVYRRAKKEHPEEALTIYQSNERDHIDDPIPAGPLKQLLAGINRLQHAEREVLQGQQAKNSPRLRVSLVTARNAPAHERALNTLEAWGLEVDDAFFLGGLDKAPVLNTLRPHIFFDDQESNLSAHDLSIPAVHIPVTVRPEE</sequence>
<protein>
    <submittedName>
        <fullName evidence="1">5-nucleotidase</fullName>
        <ecNumber evidence="1">3.1.3.5</ecNumber>
    </submittedName>
</protein>
<dbReference type="OrthoDB" id="9778569at2"/>
<evidence type="ECO:0000313" key="1">
    <source>
        <dbReference type="EMBL" id="KFI79201.1"/>
    </source>
</evidence>
<evidence type="ECO:0000313" key="2">
    <source>
        <dbReference type="Proteomes" id="UP000029082"/>
    </source>
</evidence>
<dbReference type="GO" id="GO:0009117">
    <property type="term" value="P:nucleotide metabolic process"/>
    <property type="evidence" value="ECO:0007669"/>
    <property type="project" value="InterPro"/>
</dbReference>